<comment type="caution">
    <text evidence="1">The sequence shown here is derived from an EMBL/GenBank/DDBJ whole genome shotgun (WGS) entry which is preliminary data.</text>
</comment>
<reference evidence="1 2" key="1">
    <citation type="submission" date="2017-03" db="EMBL/GenBank/DDBJ databases">
        <title>Genome analysis of strain PAMC 26510.</title>
        <authorList>
            <person name="Oh H.-M."/>
            <person name="Yang J.-A."/>
        </authorList>
    </citation>
    <scope>NUCLEOTIDE SEQUENCE [LARGE SCALE GENOMIC DNA]</scope>
    <source>
        <strain evidence="1 2">PAMC 26510</strain>
    </source>
</reference>
<accession>A0A242M9M9</accession>
<dbReference type="EMBL" id="NBTY01000181">
    <property type="protein sequence ID" value="OTP68008.1"/>
    <property type="molecule type" value="Genomic_DNA"/>
</dbReference>
<organism evidence="1 2">
    <name type="scientific">Caballeronia sordidicola</name>
    <name type="common">Burkholderia sordidicola</name>
    <dbReference type="NCBI Taxonomy" id="196367"/>
    <lineage>
        <taxon>Bacteria</taxon>
        <taxon>Pseudomonadati</taxon>
        <taxon>Pseudomonadota</taxon>
        <taxon>Betaproteobacteria</taxon>
        <taxon>Burkholderiales</taxon>
        <taxon>Burkholderiaceae</taxon>
        <taxon>Caballeronia</taxon>
    </lineage>
</organism>
<protein>
    <submittedName>
        <fullName evidence="1">Uncharacterized protein</fullName>
    </submittedName>
</protein>
<evidence type="ECO:0000313" key="2">
    <source>
        <dbReference type="Proteomes" id="UP000194546"/>
    </source>
</evidence>
<dbReference type="AlphaFoldDB" id="A0A242M9M9"/>
<proteinExistence type="predicted"/>
<sequence length="48" mass="5422">MNPVPGAAEQNALISRQNFLEHDRGPPVWQMGHPLFLKAFQLLLDAPR</sequence>
<gene>
    <name evidence="1" type="ORF">PAMC26510_29760</name>
</gene>
<dbReference type="Proteomes" id="UP000194546">
    <property type="component" value="Unassembled WGS sequence"/>
</dbReference>
<evidence type="ECO:0000313" key="1">
    <source>
        <dbReference type="EMBL" id="OTP68008.1"/>
    </source>
</evidence>
<name>A0A242M9M9_CABSO</name>